<organism evidence="7 8">
    <name type="scientific">Mesoflavibacter zeaxanthinifaciens subsp. sabulilitoris</name>
    <dbReference type="NCBI Taxonomy" id="1520893"/>
    <lineage>
        <taxon>Bacteria</taxon>
        <taxon>Pseudomonadati</taxon>
        <taxon>Bacteroidota</taxon>
        <taxon>Flavobacteriia</taxon>
        <taxon>Flavobacteriales</taxon>
        <taxon>Flavobacteriaceae</taxon>
        <taxon>Mesoflavibacter</taxon>
    </lineage>
</organism>
<evidence type="ECO:0008006" key="9">
    <source>
        <dbReference type="Google" id="ProtNLM"/>
    </source>
</evidence>
<dbReference type="Pfam" id="PF03160">
    <property type="entry name" value="Calx-beta"/>
    <property type="match status" value="1"/>
</dbReference>
<evidence type="ECO:0000313" key="7">
    <source>
        <dbReference type="EMBL" id="PSG92086.1"/>
    </source>
</evidence>
<dbReference type="InterPro" id="IPR038081">
    <property type="entry name" value="CalX-like_sf"/>
</dbReference>
<dbReference type="OrthoDB" id="5377264at2"/>
<dbReference type="GO" id="GO:0007154">
    <property type="term" value="P:cell communication"/>
    <property type="evidence" value="ECO:0007669"/>
    <property type="project" value="InterPro"/>
</dbReference>
<evidence type="ECO:0000259" key="6">
    <source>
        <dbReference type="Pfam" id="PF18962"/>
    </source>
</evidence>
<keyword evidence="2" id="KW-0677">Repeat</keyword>
<dbReference type="Proteomes" id="UP000238430">
    <property type="component" value="Unassembled WGS sequence"/>
</dbReference>
<dbReference type="PANTHER" id="PTHR36234:SF5">
    <property type="entry name" value="LYSYL ENDOPEPTIDASE"/>
    <property type="match status" value="1"/>
</dbReference>
<keyword evidence="8" id="KW-1185">Reference proteome</keyword>
<evidence type="ECO:0000313" key="8">
    <source>
        <dbReference type="Proteomes" id="UP000238430"/>
    </source>
</evidence>
<evidence type="ECO:0000256" key="2">
    <source>
        <dbReference type="ARBA" id="ARBA00022737"/>
    </source>
</evidence>
<name>A0A2T1NGU9_9FLAO</name>
<accession>A0A2T1NGU9</accession>
<dbReference type="EMBL" id="PXOT01000020">
    <property type="protein sequence ID" value="PSG92086.1"/>
    <property type="molecule type" value="Genomic_DNA"/>
</dbReference>
<dbReference type="RefSeq" id="WP_106677985.1">
    <property type="nucleotide sequence ID" value="NZ_JACHWV010000001.1"/>
</dbReference>
<dbReference type="SUPFAM" id="SSF50494">
    <property type="entry name" value="Trypsin-like serine proteases"/>
    <property type="match status" value="1"/>
</dbReference>
<dbReference type="PANTHER" id="PTHR36234">
    <property type="entry name" value="LYSYL ENDOPEPTIDASE"/>
    <property type="match status" value="1"/>
</dbReference>
<dbReference type="SUPFAM" id="SSF141072">
    <property type="entry name" value="CalX-like"/>
    <property type="match status" value="1"/>
</dbReference>
<dbReference type="Pfam" id="PF13365">
    <property type="entry name" value="Trypsin_2"/>
    <property type="match status" value="1"/>
</dbReference>
<dbReference type="Pfam" id="PF18962">
    <property type="entry name" value="Por_Secre_tail"/>
    <property type="match status" value="1"/>
</dbReference>
<feature type="signal peptide" evidence="4">
    <location>
        <begin position="1"/>
        <end position="18"/>
    </location>
</feature>
<evidence type="ECO:0000256" key="1">
    <source>
        <dbReference type="ARBA" id="ARBA00022729"/>
    </source>
</evidence>
<dbReference type="InterPro" id="IPR043504">
    <property type="entry name" value="Peptidase_S1_PA_chymotrypsin"/>
</dbReference>
<evidence type="ECO:0000256" key="3">
    <source>
        <dbReference type="ARBA" id="ARBA00022837"/>
    </source>
</evidence>
<feature type="chain" id="PRO_5015492187" description="Serine protease" evidence="4">
    <location>
        <begin position="19"/>
        <end position="932"/>
    </location>
</feature>
<evidence type="ECO:0000256" key="4">
    <source>
        <dbReference type="SAM" id="SignalP"/>
    </source>
</evidence>
<dbReference type="InterPro" id="IPR026444">
    <property type="entry name" value="Secre_tail"/>
</dbReference>
<gene>
    <name evidence="7" type="ORF">C7H61_05775</name>
</gene>
<keyword evidence="3" id="KW-0106">Calcium</keyword>
<feature type="domain" description="Calx-beta" evidence="5">
    <location>
        <begin position="392"/>
        <end position="511"/>
    </location>
</feature>
<dbReference type="Gene3D" id="2.60.120.260">
    <property type="entry name" value="Galactose-binding domain-like"/>
    <property type="match status" value="1"/>
</dbReference>
<dbReference type="AlphaFoldDB" id="A0A2T1NGU9"/>
<reference evidence="7 8" key="1">
    <citation type="submission" date="2018-03" db="EMBL/GenBank/DDBJ databases">
        <title>Mesoflavibacter sp. HG37 and Mesoflavibacter sp. HG96 sp.nov., two marine bacteria isolated from seawater of Western Pacific Ocean.</title>
        <authorList>
            <person name="Cheng H."/>
            <person name="Wu Y.-H."/>
            <person name="Guo L.-L."/>
            <person name="Xu X.-W."/>
        </authorList>
    </citation>
    <scope>NUCLEOTIDE SEQUENCE [LARGE SCALE GENOMIC DNA]</scope>
    <source>
        <strain evidence="7 8">KCTC 42117</strain>
    </source>
</reference>
<dbReference type="Gene3D" id="2.40.10.10">
    <property type="entry name" value="Trypsin-like serine proteases"/>
    <property type="match status" value="2"/>
</dbReference>
<dbReference type="NCBIfam" id="TIGR04183">
    <property type="entry name" value="Por_Secre_tail"/>
    <property type="match status" value="1"/>
</dbReference>
<feature type="domain" description="Secretion system C-terminal sorting" evidence="6">
    <location>
        <begin position="860"/>
        <end position="930"/>
    </location>
</feature>
<dbReference type="GO" id="GO:0016020">
    <property type="term" value="C:membrane"/>
    <property type="evidence" value="ECO:0007669"/>
    <property type="project" value="InterPro"/>
</dbReference>
<proteinExistence type="predicted"/>
<dbReference type="InterPro" id="IPR009003">
    <property type="entry name" value="Peptidase_S1_PA"/>
</dbReference>
<dbReference type="InterPro" id="IPR003644">
    <property type="entry name" value="Calx_beta"/>
</dbReference>
<dbReference type="Gene3D" id="2.60.40.2030">
    <property type="match status" value="1"/>
</dbReference>
<protein>
    <recommendedName>
        <fullName evidence="9">Serine protease</fullName>
    </recommendedName>
</protein>
<keyword evidence="1 4" id="KW-0732">Signal</keyword>
<comment type="caution">
    <text evidence="7">The sequence shown here is derived from an EMBL/GenBank/DDBJ whole genome shotgun (WGS) entry which is preliminary data.</text>
</comment>
<evidence type="ECO:0000259" key="5">
    <source>
        <dbReference type="Pfam" id="PF03160"/>
    </source>
</evidence>
<sequence>MKLKLLFLFLFCFNIIIAQDNSGRLKIGDEYSVDISSNPYYSNNQTGIVFQKEFRSTGSGYVKVHFKNFDLNSGDYVKVYSPKTSEEFFYYNQGKLIGNEDQMIDTFWSTTIWSDHIIVELYSQNGNNNHYGFDIDTVAYGYSVDKISSAFEILTPQDTETVCNFDDKEAIVCYDGTEMGRKSEAVCRLLIGGSGLCTGWLLGCDGNLMTNNHCIENSTDALNTEFLFNYKYADCAETTFALQDLVATSSTFIQTDANLDFTLVMLPVNPTSTYGYLSLSSTIAPVGERIYIPQHPAGRRKEIAVNTDVGGDANGFAMITNQGDFPNRVEYQCDTEGGSSGSPVIRYSDHLVVAIHNTGGCPNGSYGRSDNLIAAIGANMPNCGVDDPNPEAPYVTFSSATSTVNEATGCDYQDIDFNLRIAMPASNNADVTVNIINETATNLEDFEVITPNPITFLAGDDTDQTFTVRVYNDAFIEGDETFSLNLSLNANGGDAQLGTIDTKTFTIIDDDYAPSIGSNVTLASDDFESGLTNWTVTGNGFPTFSIGDAASSSSSSWSTVGNSTNFAYVNDDACNCNMNQERLMYTTPFDFSAYSTANLNFDIIYTDSNDQYASDSFIQASTDNGLTWQNVGPELISYSEWTNVDVDLSAYAGQSNVLISFLYNDLGNWAYGLAIDNFIVTSQGNANIQTSVNNGTTNAIVPLASSGLVYAYDSSNGNIIASLENNDNFNYDCVNVSVYRDGTAGQPINGSVAPLLAMDKQFEVTATQATQSGNNTMTFYFTEAEVAGWETAVAGTYTRNDLVINRESTSGTVENVMATIGSYNGGVTLTADFTGIDGIYSFAPATALSNEEFEIKNYKVYPNPALNILNISSNTNIEKLTIYDINGRLISTISLENNTLNYQINITNLSQGMYFLEINSNGLKSLEKFIKK</sequence>